<dbReference type="Proteomes" id="UP001214628">
    <property type="component" value="Chromosome 1"/>
</dbReference>
<evidence type="ECO:0000256" key="5">
    <source>
        <dbReference type="ARBA" id="ARBA00022776"/>
    </source>
</evidence>
<feature type="compositionally biased region" description="Polar residues" evidence="6">
    <location>
        <begin position="141"/>
        <end position="166"/>
    </location>
</feature>
<evidence type="ECO:0000256" key="6">
    <source>
        <dbReference type="SAM" id="MobiDB-lite"/>
    </source>
</evidence>
<dbReference type="GO" id="GO:0090307">
    <property type="term" value="P:mitotic spindle assembly"/>
    <property type="evidence" value="ECO:0007669"/>
    <property type="project" value="TreeGrafter"/>
</dbReference>
<dbReference type="InterPro" id="IPR016024">
    <property type="entry name" value="ARM-type_fold"/>
</dbReference>
<dbReference type="GO" id="GO:0005876">
    <property type="term" value="C:spindle microtubule"/>
    <property type="evidence" value="ECO:0007669"/>
    <property type="project" value="TreeGrafter"/>
</dbReference>
<dbReference type="GO" id="GO:0008017">
    <property type="term" value="F:microtubule binding"/>
    <property type="evidence" value="ECO:0007669"/>
    <property type="project" value="TreeGrafter"/>
</dbReference>
<keyword evidence="9" id="KW-1185">Reference proteome</keyword>
<feature type="region of interest" description="Disordered" evidence="6">
    <location>
        <begin position="211"/>
        <end position="233"/>
    </location>
</feature>
<dbReference type="AlphaFoldDB" id="A0AAF0F876"/>
<dbReference type="InterPro" id="IPR024395">
    <property type="entry name" value="CLASP_N_dom"/>
</dbReference>
<dbReference type="EMBL" id="CP118375">
    <property type="protein sequence ID" value="WFD41854.1"/>
    <property type="molecule type" value="Genomic_DNA"/>
</dbReference>
<keyword evidence="3" id="KW-0132">Cell division</keyword>
<evidence type="ECO:0000256" key="1">
    <source>
        <dbReference type="ARBA" id="ARBA00004186"/>
    </source>
</evidence>
<dbReference type="SUPFAM" id="SSF48371">
    <property type="entry name" value="ARM repeat"/>
    <property type="match status" value="1"/>
</dbReference>
<proteinExistence type="inferred from homology"/>
<name>A0AAF0F876_9BASI</name>
<evidence type="ECO:0000313" key="9">
    <source>
        <dbReference type="Proteomes" id="UP001214628"/>
    </source>
</evidence>
<comment type="similarity">
    <text evidence="2">Belongs to the CLASP family.</text>
</comment>
<evidence type="ECO:0000256" key="3">
    <source>
        <dbReference type="ARBA" id="ARBA00022618"/>
    </source>
</evidence>
<organism evidence="8 9">
    <name type="scientific">Malassezia psittaci</name>
    <dbReference type="NCBI Taxonomy" id="1821823"/>
    <lineage>
        <taxon>Eukaryota</taxon>
        <taxon>Fungi</taxon>
        <taxon>Dikarya</taxon>
        <taxon>Basidiomycota</taxon>
        <taxon>Ustilaginomycotina</taxon>
        <taxon>Malasseziomycetes</taxon>
        <taxon>Malasseziales</taxon>
        <taxon>Malasseziaceae</taxon>
        <taxon>Malassezia</taxon>
    </lineage>
</organism>
<dbReference type="Gene3D" id="1.25.10.10">
    <property type="entry name" value="Leucine-rich Repeat Variant"/>
    <property type="match status" value="1"/>
</dbReference>
<dbReference type="PANTHER" id="PTHR21567">
    <property type="entry name" value="CLASP"/>
    <property type="match status" value="1"/>
</dbReference>
<dbReference type="GO" id="GO:0005815">
    <property type="term" value="C:microtubule organizing center"/>
    <property type="evidence" value="ECO:0007669"/>
    <property type="project" value="TreeGrafter"/>
</dbReference>
<comment type="subcellular location">
    <subcellularLocation>
        <location evidence="1">Cytoplasm</location>
        <location evidence="1">Cytoskeleton</location>
        <location evidence="1">Spindle</location>
    </subcellularLocation>
</comment>
<feature type="region of interest" description="Disordered" evidence="6">
    <location>
        <begin position="314"/>
        <end position="379"/>
    </location>
</feature>
<dbReference type="GO" id="GO:0005881">
    <property type="term" value="C:cytoplasmic microtubule"/>
    <property type="evidence" value="ECO:0007669"/>
    <property type="project" value="TreeGrafter"/>
</dbReference>
<evidence type="ECO:0000259" key="7">
    <source>
        <dbReference type="Pfam" id="PF12348"/>
    </source>
</evidence>
<dbReference type="Pfam" id="PF12348">
    <property type="entry name" value="CLASP_N"/>
    <property type="match status" value="1"/>
</dbReference>
<dbReference type="GO" id="GO:0051301">
    <property type="term" value="P:cell division"/>
    <property type="evidence" value="ECO:0007669"/>
    <property type="project" value="UniProtKB-KW"/>
</dbReference>
<feature type="domain" description="CLASP N-terminal" evidence="7">
    <location>
        <begin position="1"/>
        <end position="126"/>
    </location>
</feature>
<evidence type="ECO:0000256" key="2">
    <source>
        <dbReference type="ARBA" id="ARBA00009549"/>
    </source>
</evidence>
<feature type="compositionally biased region" description="Basic and acidic residues" evidence="6">
    <location>
        <begin position="326"/>
        <end position="336"/>
    </location>
</feature>
<dbReference type="PANTHER" id="PTHR21567:SF60">
    <property type="entry name" value="CLASP N-TERMINAL DOMAIN-CONTAINING PROTEIN"/>
    <property type="match status" value="1"/>
</dbReference>
<keyword evidence="5" id="KW-0498">Mitosis</keyword>
<feature type="compositionally biased region" description="Polar residues" evidence="6">
    <location>
        <begin position="337"/>
        <end position="353"/>
    </location>
</feature>
<accession>A0AAF0F876</accession>
<feature type="region of interest" description="Disordered" evidence="6">
    <location>
        <begin position="118"/>
        <end position="166"/>
    </location>
</feature>
<feature type="compositionally biased region" description="Polar residues" evidence="6">
    <location>
        <begin position="118"/>
        <end position="133"/>
    </location>
</feature>
<keyword evidence="4" id="KW-0493">Microtubule</keyword>
<dbReference type="InterPro" id="IPR011989">
    <property type="entry name" value="ARM-like"/>
</dbReference>
<keyword evidence="5" id="KW-0131">Cell cycle</keyword>
<evidence type="ECO:0000256" key="4">
    <source>
        <dbReference type="ARBA" id="ARBA00022701"/>
    </source>
</evidence>
<protein>
    <recommendedName>
        <fullName evidence="7">CLASP N-terminal domain-containing protein</fullName>
    </recommendedName>
</protein>
<gene>
    <name evidence="8" type="ORF">MPSI1_000490</name>
</gene>
<dbReference type="GO" id="GO:1990023">
    <property type="term" value="C:mitotic spindle midzone"/>
    <property type="evidence" value="ECO:0007669"/>
    <property type="project" value="TreeGrafter"/>
</dbReference>
<evidence type="ECO:0000313" key="8">
    <source>
        <dbReference type="EMBL" id="WFD41854.1"/>
    </source>
</evidence>
<reference evidence="8" key="1">
    <citation type="submission" date="2023-02" db="EMBL/GenBank/DDBJ databases">
        <title>Mating type loci evolution in Malassezia.</title>
        <authorList>
            <person name="Coelho M.A."/>
        </authorList>
    </citation>
    <scope>NUCLEOTIDE SEQUENCE</scope>
    <source>
        <strain evidence="8">CBS 14136</strain>
    </source>
</reference>
<sequence length="379" mass="41885">MPALLQLSARTNKVAMKRAEKTIQLICRYCHTDLILPFLSHALKDKALGLRIVAMSALITLVDASDPVRIGKRVGELERILSEHARDPNSEVRALCRELYAQYKSQWPERQARLVANLSPTSRRYLDGQSSSHSRSERPTPTKNNVSETSRLAKSPSSQSTPNYERQVTNLIALAKPVSTRRIYLTEQTHPDRSQARRTEETQLKKIVGVPTATDRSPKEFRPGASVSGNAVTLPDSDLTTPYKFSTPSEGVAYRLALAQEQARTHSSTGEARMRSRALLPSANLGGARRIQVGKPQSSMSRTLNGKECLIPSTTSKSVLNKPLTHSKDVSIRHATPDNTKAGTPTKSPSHAQFTPKRKPFGVVNEARIQSPERNNTVQ</sequence>